<evidence type="ECO:0000313" key="2">
    <source>
        <dbReference type="Proteomes" id="UP001209878"/>
    </source>
</evidence>
<proteinExistence type="predicted"/>
<accession>A0AAD9P4C1</accession>
<evidence type="ECO:0000313" key="1">
    <source>
        <dbReference type="EMBL" id="KAK2187934.1"/>
    </source>
</evidence>
<sequence length="108" mass="12084">MLNTNMLAGPLFSKSIHSHATVLSYISVATYIPVARRQDHFLFSLTKHPYFSFQLSACLSHAGNDPSLSFRIGAATTAATWGYTEVQIQTRGRSAAFRRYIRIPMMTL</sequence>
<name>A0AAD9P4C1_RIDPI</name>
<comment type="caution">
    <text evidence="1">The sequence shown here is derived from an EMBL/GenBank/DDBJ whole genome shotgun (WGS) entry which is preliminary data.</text>
</comment>
<organism evidence="1 2">
    <name type="scientific">Ridgeia piscesae</name>
    <name type="common">Tubeworm</name>
    <dbReference type="NCBI Taxonomy" id="27915"/>
    <lineage>
        <taxon>Eukaryota</taxon>
        <taxon>Metazoa</taxon>
        <taxon>Spiralia</taxon>
        <taxon>Lophotrochozoa</taxon>
        <taxon>Annelida</taxon>
        <taxon>Polychaeta</taxon>
        <taxon>Sedentaria</taxon>
        <taxon>Canalipalpata</taxon>
        <taxon>Sabellida</taxon>
        <taxon>Siboglinidae</taxon>
        <taxon>Ridgeia</taxon>
    </lineage>
</organism>
<gene>
    <name evidence="1" type="ORF">NP493_149g01016</name>
</gene>
<dbReference type="EMBL" id="JAODUO010000149">
    <property type="protein sequence ID" value="KAK2187934.1"/>
    <property type="molecule type" value="Genomic_DNA"/>
</dbReference>
<keyword evidence="2" id="KW-1185">Reference proteome</keyword>
<protein>
    <submittedName>
        <fullName evidence="1">Uncharacterized protein</fullName>
    </submittedName>
</protein>
<dbReference type="Proteomes" id="UP001209878">
    <property type="component" value="Unassembled WGS sequence"/>
</dbReference>
<reference evidence="1" key="1">
    <citation type="journal article" date="2023" name="Mol. Biol. Evol.">
        <title>Third-Generation Sequencing Reveals the Adaptive Role of the Epigenome in Three Deep-Sea Polychaetes.</title>
        <authorList>
            <person name="Perez M."/>
            <person name="Aroh O."/>
            <person name="Sun Y."/>
            <person name="Lan Y."/>
            <person name="Juniper S.K."/>
            <person name="Young C.R."/>
            <person name="Angers B."/>
            <person name="Qian P.Y."/>
        </authorList>
    </citation>
    <scope>NUCLEOTIDE SEQUENCE</scope>
    <source>
        <strain evidence="1">R07B-5</strain>
    </source>
</reference>
<dbReference type="AlphaFoldDB" id="A0AAD9P4C1"/>